<feature type="domain" description="N-(5'phosphoribosyl) anthranilate isomerase (PRAI)" evidence="10">
    <location>
        <begin position="5"/>
        <end position="198"/>
    </location>
</feature>
<evidence type="ECO:0000256" key="7">
    <source>
        <dbReference type="ARBA" id="ARBA00023141"/>
    </source>
</evidence>
<dbReference type="GO" id="GO:0000162">
    <property type="term" value="P:L-tryptophan biosynthetic process"/>
    <property type="evidence" value="ECO:0007669"/>
    <property type="project" value="UniProtKB-UniRule"/>
</dbReference>
<organism evidence="11 12">
    <name type="scientific">Candidatus Mucispirillum faecigallinarum</name>
    <dbReference type="NCBI Taxonomy" id="2838699"/>
    <lineage>
        <taxon>Bacteria</taxon>
        <taxon>Pseudomonadati</taxon>
        <taxon>Deferribacterota</taxon>
        <taxon>Deferribacteres</taxon>
        <taxon>Deferribacterales</taxon>
        <taxon>Mucispirillaceae</taxon>
        <taxon>Mucispirillum</taxon>
    </lineage>
</organism>
<evidence type="ECO:0000256" key="3">
    <source>
        <dbReference type="ARBA" id="ARBA00012572"/>
    </source>
</evidence>
<keyword evidence="5 9" id="KW-0028">Amino-acid biosynthesis</keyword>
<keyword evidence="7 9" id="KW-0057">Aromatic amino acid biosynthesis</keyword>
<evidence type="ECO:0000256" key="1">
    <source>
        <dbReference type="ARBA" id="ARBA00001164"/>
    </source>
</evidence>
<dbReference type="PANTHER" id="PTHR42894">
    <property type="entry name" value="N-(5'-PHOSPHORIBOSYL)ANTHRANILATE ISOMERASE"/>
    <property type="match status" value="1"/>
</dbReference>
<dbReference type="Pfam" id="PF00697">
    <property type="entry name" value="PRAI"/>
    <property type="match status" value="1"/>
</dbReference>
<evidence type="ECO:0000256" key="4">
    <source>
        <dbReference type="ARBA" id="ARBA00022272"/>
    </source>
</evidence>
<sequence>MSLIKFCGLFQDDDIIYANKLKPDFIGFVFAESRRKVSIEKSIHLKSMLDKNIKSVGVFLNNTYDEIINICIKNIIDIIQIHGNISDEFIDKLKSDTNKIVIKALNIKDISDILSLEESHADYVLIDSKKAGSGIKFDYSILEAAKSKGFNRDYFLAGGINIKNIDEALSMKPYCIDISSGIEKDGVKNYKLMEEIINKVRRSI</sequence>
<accession>A0A9D2KAI2</accession>
<evidence type="ECO:0000256" key="8">
    <source>
        <dbReference type="ARBA" id="ARBA00023235"/>
    </source>
</evidence>
<comment type="caution">
    <text evidence="11">The sequence shown here is derived from an EMBL/GenBank/DDBJ whole genome shotgun (WGS) entry which is preliminary data.</text>
</comment>
<dbReference type="AlphaFoldDB" id="A0A9D2KAI2"/>
<dbReference type="InterPro" id="IPR013785">
    <property type="entry name" value="Aldolase_TIM"/>
</dbReference>
<keyword evidence="6 9" id="KW-0822">Tryptophan biosynthesis</keyword>
<reference evidence="11" key="1">
    <citation type="journal article" date="2021" name="PeerJ">
        <title>Extensive microbial diversity within the chicken gut microbiome revealed by metagenomics and culture.</title>
        <authorList>
            <person name="Gilroy R."/>
            <person name="Ravi A."/>
            <person name="Getino M."/>
            <person name="Pursley I."/>
            <person name="Horton D.L."/>
            <person name="Alikhan N.F."/>
            <person name="Baker D."/>
            <person name="Gharbi K."/>
            <person name="Hall N."/>
            <person name="Watson M."/>
            <person name="Adriaenssens E.M."/>
            <person name="Foster-Nyarko E."/>
            <person name="Jarju S."/>
            <person name="Secka A."/>
            <person name="Antonio M."/>
            <person name="Oren A."/>
            <person name="Chaudhuri R.R."/>
            <person name="La Ragione R."/>
            <person name="Hildebrand F."/>
            <person name="Pallen M.J."/>
        </authorList>
    </citation>
    <scope>NUCLEOTIDE SEQUENCE</scope>
    <source>
        <strain evidence="11">ChiW4-1371</strain>
    </source>
</reference>
<dbReference type="InterPro" id="IPR044643">
    <property type="entry name" value="TrpF_fam"/>
</dbReference>
<dbReference type="GO" id="GO:0004640">
    <property type="term" value="F:phosphoribosylanthranilate isomerase activity"/>
    <property type="evidence" value="ECO:0007669"/>
    <property type="project" value="UniProtKB-UniRule"/>
</dbReference>
<gene>
    <name evidence="9" type="primary">trpF</name>
    <name evidence="11" type="ORF">H9804_05330</name>
</gene>
<dbReference type="InterPro" id="IPR001240">
    <property type="entry name" value="PRAI_dom"/>
</dbReference>
<evidence type="ECO:0000313" key="11">
    <source>
        <dbReference type="EMBL" id="HIZ89344.1"/>
    </source>
</evidence>
<comment type="catalytic activity">
    <reaction evidence="1 9">
        <text>N-(5-phospho-beta-D-ribosyl)anthranilate = 1-(2-carboxyphenylamino)-1-deoxy-D-ribulose 5-phosphate</text>
        <dbReference type="Rhea" id="RHEA:21540"/>
        <dbReference type="ChEBI" id="CHEBI:18277"/>
        <dbReference type="ChEBI" id="CHEBI:58613"/>
        <dbReference type="EC" id="5.3.1.24"/>
    </reaction>
</comment>
<dbReference type="PANTHER" id="PTHR42894:SF1">
    <property type="entry name" value="N-(5'-PHOSPHORIBOSYL)ANTHRANILATE ISOMERASE"/>
    <property type="match status" value="1"/>
</dbReference>
<keyword evidence="8 9" id="KW-0413">Isomerase</keyword>
<name>A0A9D2KAI2_9BACT</name>
<dbReference type="EMBL" id="DXAQ01000085">
    <property type="protein sequence ID" value="HIZ89344.1"/>
    <property type="molecule type" value="Genomic_DNA"/>
</dbReference>
<evidence type="ECO:0000256" key="6">
    <source>
        <dbReference type="ARBA" id="ARBA00022822"/>
    </source>
</evidence>
<protein>
    <recommendedName>
        <fullName evidence="4 9">N-(5'-phosphoribosyl)anthranilate isomerase</fullName>
        <shortName evidence="9">PRAI</shortName>
        <ecNumber evidence="3 9">5.3.1.24</ecNumber>
    </recommendedName>
</protein>
<dbReference type="Proteomes" id="UP000824176">
    <property type="component" value="Unassembled WGS sequence"/>
</dbReference>
<comment type="similarity">
    <text evidence="9">Belongs to the TrpF family.</text>
</comment>
<dbReference type="Gene3D" id="3.20.20.70">
    <property type="entry name" value="Aldolase class I"/>
    <property type="match status" value="1"/>
</dbReference>
<evidence type="ECO:0000256" key="2">
    <source>
        <dbReference type="ARBA" id="ARBA00004664"/>
    </source>
</evidence>
<evidence type="ECO:0000259" key="10">
    <source>
        <dbReference type="Pfam" id="PF00697"/>
    </source>
</evidence>
<comment type="pathway">
    <text evidence="2 9">Amino-acid biosynthesis; L-tryptophan biosynthesis; L-tryptophan from chorismate: step 3/5.</text>
</comment>
<dbReference type="HAMAP" id="MF_00135">
    <property type="entry name" value="PRAI"/>
    <property type="match status" value="1"/>
</dbReference>
<reference evidence="11" key="2">
    <citation type="submission" date="2021-04" db="EMBL/GenBank/DDBJ databases">
        <authorList>
            <person name="Gilroy R."/>
        </authorList>
    </citation>
    <scope>NUCLEOTIDE SEQUENCE</scope>
    <source>
        <strain evidence="11">ChiW4-1371</strain>
    </source>
</reference>
<dbReference type="EC" id="5.3.1.24" evidence="3 9"/>
<evidence type="ECO:0000256" key="5">
    <source>
        <dbReference type="ARBA" id="ARBA00022605"/>
    </source>
</evidence>
<dbReference type="SUPFAM" id="SSF51366">
    <property type="entry name" value="Ribulose-phoshate binding barrel"/>
    <property type="match status" value="1"/>
</dbReference>
<proteinExistence type="inferred from homology"/>
<evidence type="ECO:0000256" key="9">
    <source>
        <dbReference type="HAMAP-Rule" id="MF_00135"/>
    </source>
</evidence>
<evidence type="ECO:0000313" key="12">
    <source>
        <dbReference type="Proteomes" id="UP000824176"/>
    </source>
</evidence>
<dbReference type="CDD" id="cd00405">
    <property type="entry name" value="PRAI"/>
    <property type="match status" value="1"/>
</dbReference>
<dbReference type="InterPro" id="IPR011060">
    <property type="entry name" value="RibuloseP-bd_barrel"/>
</dbReference>